<organism evidence="1 2">
    <name type="scientific">Adiantum capillus-veneris</name>
    <name type="common">Maidenhair fern</name>
    <dbReference type="NCBI Taxonomy" id="13818"/>
    <lineage>
        <taxon>Eukaryota</taxon>
        <taxon>Viridiplantae</taxon>
        <taxon>Streptophyta</taxon>
        <taxon>Embryophyta</taxon>
        <taxon>Tracheophyta</taxon>
        <taxon>Polypodiopsida</taxon>
        <taxon>Polypodiidae</taxon>
        <taxon>Polypodiales</taxon>
        <taxon>Pteridineae</taxon>
        <taxon>Pteridaceae</taxon>
        <taxon>Vittarioideae</taxon>
        <taxon>Adiantum</taxon>
    </lineage>
</organism>
<proteinExistence type="predicted"/>
<reference evidence="1" key="1">
    <citation type="submission" date="2021-01" db="EMBL/GenBank/DDBJ databases">
        <title>Adiantum capillus-veneris genome.</title>
        <authorList>
            <person name="Fang Y."/>
            <person name="Liao Q."/>
        </authorList>
    </citation>
    <scope>NUCLEOTIDE SEQUENCE</scope>
    <source>
        <strain evidence="1">H3</strain>
        <tissue evidence="1">Leaf</tissue>
    </source>
</reference>
<name>A0A9D4Z4C1_ADICA</name>
<comment type="caution">
    <text evidence="1">The sequence shown here is derived from an EMBL/GenBank/DDBJ whole genome shotgun (WGS) entry which is preliminary data.</text>
</comment>
<gene>
    <name evidence="1" type="ORF">GOP47_0024382</name>
</gene>
<dbReference type="EMBL" id="JABFUD020000024">
    <property type="protein sequence ID" value="KAI5059962.1"/>
    <property type="molecule type" value="Genomic_DNA"/>
</dbReference>
<keyword evidence="2" id="KW-1185">Reference proteome</keyword>
<protein>
    <submittedName>
        <fullName evidence="1">Uncharacterized protein</fullName>
    </submittedName>
</protein>
<sequence length="179" mass="20975">MAIASIDRHSLGLEEYVVKCEKAKGTVEQTFRDRAYKMLTIANPNNGDGFFQLILNYDWSKKGMVVLTKENLYTLATCGIRVERKMEVLHTLMTRKEELIDEAETIVQRLSIYGDVPTDGFGKWVKEKLTMHVWWSFHEVWKYLFKVKEVEKQPGVEEAAKRVVYMYIVIHNFTLEHHS</sequence>
<dbReference type="AlphaFoldDB" id="A0A9D4Z4C1"/>
<dbReference type="Proteomes" id="UP000886520">
    <property type="component" value="Chromosome 24"/>
</dbReference>
<accession>A0A9D4Z4C1</accession>
<dbReference type="OrthoDB" id="1984395at2759"/>
<evidence type="ECO:0000313" key="1">
    <source>
        <dbReference type="EMBL" id="KAI5059962.1"/>
    </source>
</evidence>
<evidence type="ECO:0000313" key="2">
    <source>
        <dbReference type="Proteomes" id="UP000886520"/>
    </source>
</evidence>